<feature type="domain" description="Fe-containing alcohol dehydrogenase-like C-terminal" evidence="4">
    <location>
        <begin position="209"/>
        <end position="398"/>
    </location>
</feature>
<comment type="similarity">
    <text evidence="1">Belongs to the iron-containing alcohol dehydrogenase family.</text>
</comment>
<protein>
    <submittedName>
        <fullName evidence="5">Iron-containing alcohol dehydrogenase</fullName>
    </submittedName>
</protein>
<dbReference type="InterPro" id="IPR039697">
    <property type="entry name" value="Alcohol_dehydrogenase_Fe"/>
</dbReference>
<reference evidence="5 6" key="1">
    <citation type="journal article" date="2019" name="Int. J. Syst. Evol. Microbiol.">
        <title>The Global Catalogue of Microorganisms (GCM) 10K type strain sequencing project: providing services to taxonomists for standard genome sequencing and annotation.</title>
        <authorList>
            <consortium name="The Broad Institute Genomics Platform"/>
            <consortium name="The Broad Institute Genome Sequencing Center for Infectious Disease"/>
            <person name="Wu L."/>
            <person name="Ma J."/>
        </authorList>
    </citation>
    <scope>NUCLEOTIDE SEQUENCE [LARGE SCALE GENOMIC DNA]</scope>
    <source>
        <strain evidence="5 6">JCM 16009</strain>
    </source>
</reference>
<dbReference type="InterPro" id="IPR001670">
    <property type="entry name" value="ADH_Fe/GldA"/>
</dbReference>
<sequence length="398" mass="41533">MTAVLPRIGGDRFTPPGWNQVLFGTDARHRLGATVDRLGATRVVVLSSPSVVGGTPLVDDAVAALRTRHAGTFAGVRPHSPVEDVLEAAALARRVSADALLVVGGSSVVDVSKAVVLLLAHGFDSEERLLSLVAAPDTAAVPEASAAGGRTLPQIGITTTLAGSEFSGVAGITHASLGVKYLYTDPALFFDTVILDPFATLAVPREIWVSGGIKILDNAIEEIVSAGRQPVTTALALEALRTLPDALRESDRDPGDLDARARAQHAAWLTVFGAHNAWPGLGAALRHKLGARFGIVHGHASAILTPHLLEFLQPVTGRENILIAQALGAGDGAVAADAPRLYAALVAELGLPSRLRDIGIPQDSLPEIAADALLQFVAHRGPRPVSQPEALKILQRAW</sequence>
<dbReference type="SUPFAM" id="SSF56796">
    <property type="entry name" value="Dehydroquinate synthase-like"/>
    <property type="match status" value="1"/>
</dbReference>
<organism evidence="5 6">
    <name type="scientific">Pseudonocardia ailaonensis</name>
    <dbReference type="NCBI Taxonomy" id="367279"/>
    <lineage>
        <taxon>Bacteria</taxon>
        <taxon>Bacillati</taxon>
        <taxon>Actinomycetota</taxon>
        <taxon>Actinomycetes</taxon>
        <taxon>Pseudonocardiales</taxon>
        <taxon>Pseudonocardiaceae</taxon>
        <taxon>Pseudonocardia</taxon>
    </lineage>
</organism>
<gene>
    <name evidence="5" type="ORF">GCM10009836_03070</name>
</gene>
<dbReference type="Gene3D" id="3.40.50.1970">
    <property type="match status" value="1"/>
</dbReference>
<evidence type="ECO:0000259" key="3">
    <source>
        <dbReference type="Pfam" id="PF00465"/>
    </source>
</evidence>
<feature type="domain" description="Alcohol dehydrogenase iron-type/glycerol dehydrogenase GldA" evidence="3">
    <location>
        <begin position="20"/>
        <end position="197"/>
    </location>
</feature>
<dbReference type="Pfam" id="PF25137">
    <property type="entry name" value="ADH_Fe_C"/>
    <property type="match status" value="1"/>
</dbReference>
<dbReference type="InterPro" id="IPR056798">
    <property type="entry name" value="ADH_Fe_C"/>
</dbReference>
<proteinExistence type="inferred from homology"/>
<evidence type="ECO:0000256" key="1">
    <source>
        <dbReference type="ARBA" id="ARBA00007358"/>
    </source>
</evidence>
<evidence type="ECO:0000313" key="6">
    <source>
        <dbReference type="Proteomes" id="UP001500449"/>
    </source>
</evidence>
<dbReference type="PANTHER" id="PTHR11496">
    <property type="entry name" value="ALCOHOL DEHYDROGENASE"/>
    <property type="match status" value="1"/>
</dbReference>
<dbReference type="Gene3D" id="1.20.1090.10">
    <property type="entry name" value="Dehydroquinate synthase-like - alpha domain"/>
    <property type="match status" value="1"/>
</dbReference>
<keyword evidence="2" id="KW-0560">Oxidoreductase</keyword>
<evidence type="ECO:0000256" key="2">
    <source>
        <dbReference type="ARBA" id="ARBA00023002"/>
    </source>
</evidence>
<name>A0ABN2MIR0_9PSEU</name>
<dbReference type="Proteomes" id="UP001500449">
    <property type="component" value="Unassembled WGS sequence"/>
</dbReference>
<dbReference type="EMBL" id="BAAAQK010000001">
    <property type="protein sequence ID" value="GAA1828688.1"/>
    <property type="molecule type" value="Genomic_DNA"/>
</dbReference>
<keyword evidence="6" id="KW-1185">Reference proteome</keyword>
<comment type="caution">
    <text evidence="5">The sequence shown here is derived from an EMBL/GenBank/DDBJ whole genome shotgun (WGS) entry which is preliminary data.</text>
</comment>
<evidence type="ECO:0000313" key="5">
    <source>
        <dbReference type="EMBL" id="GAA1828688.1"/>
    </source>
</evidence>
<accession>A0ABN2MIR0</accession>
<dbReference type="RefSeq" id="WP_344411680.1">
    <property type="nucleotide sequence ID" value="NZ_BAAAQK010000001.1"/>
</dbReference>
<evidence type="ECO:0000259" key="4">
    <source>
        <dbReference type="Pfam" id="PF25137"/>
    </source>
</evidence>
<dbReference type="Pfam" id="PF00465">
    <property type="entry name" value="Fe-ADH"/>
    <property type="match status" value="1"/>
</dbReference>
<dbReference type="PANTHER" id="PTHR11496:SF102">
    <property type="entry name" value="ALCOHOL DEHYDROGENASE 4"/>
    <property type="match status" value="1"/>
</dbReference>